<dbReference type="GO" id="GO:0005886">
    <property type="term" value="C:plasma membrane"/>
    <property type="evidence" value="ECO:0007669"/>
    <property type="project" value="UniProtKB-SubCell"/>
</dbReference>
<evidence type="ECO:0000256" key="2">
    <source>
        <dbReference type="ARBA" id="ARBA00010735"/>
    </source>
</evidence>
<evidence type="ECO:0000256" key="1">
    <source>
        <dbReference type="ARBA" id="ARBA00004651"/>
    </source>
</evidence>
<dbReference type="RefSeq" id="WP_090325314.1">
    <property type="nucleotide sequence ID" value="NZ_FNKJ01000003.1"/>
</dbReference>
<dbReference type="Proteomes" id="UP000199570">
    <property type="component" value="Unassembled WGS sequence"/>
</dbReference>
<gene>
    <name evidence="8" type="ORF">SAMN04490195_4687</name>
</gene>
<organism evidence="8 9">
    <name type="scientific">Pseudomonas moorei</name>
    <dbReference type="NCBI Taxonomy" id="395599"/>
    <lineage>
        <taxon>Bacteria</taxon>
        <taxon>Pseudomonadati</taxon>
        <taxon>Pseudomonadota</taxon>
        <taxon>Gammaproteobacteria</taxon>
        <taxon>Pseudomonadales</taxon>
        <taxon>Pseudomonadaceae</taxon>
        <taxon>Pseudomonas</taxon>
    </lineage>
</organism>
<proteinExistence type="inferred from homology"/>
<dbReference type="EMBL" id="FNKJ01000003">
    <property type="protein sequence ID" value="SDR30610.1"/>
    <property type="molecule type" value="Genomic_DNA"/>
</dbReference>
<evidence type="ECO:0000256" key="3">
    <source>
        <dbReference type="ARBA" id="ARBA00022448"/>
    </source>
</evidence>
<dbReference type="AlphaFoldDB" id="A0A1H1HYY8"/>
<dbReference type="OrthoDB" id="6946874at2"/>
<evidence type="ECO:0000313" key="9">
    <source>
        <dbReference type="Proteomes" id="UP000199570"/>
    </source>
</evidence>
<evidence type="ECO:0000256" key="4">
    <source>
        <dbReference type="ARBA" id="ARBA00022475"/>
    </source>
</evidence>
<comment type="subcellular location">
    <subcellularLocation>
        <location evidence="1">Cell membrane</location>
        <topology evidence="1">Multi-pass membrane protein</topology>
    </subcellularLocation>
</comment>
<keyword evidence="5" id="KW-0812">Transmembrane</keyword>
<dbReference type="PANTHER" id="PTHR34979:SF1">
    <property type="entry name" value="INNER MEMBRANE PROTEIN YGAZ"/>
    <property type="match status" value="1"/>
</dbReference>
<dbReference type="Pfam" id="PF03591">
    <property type="entry name" value="AzlC"/>
    <property type="match status" value="1"/>
</dbReference>
<name>A0A1H1HYY8_9PSED</name>
<keyword evidence="6" id="KW-1133">Transmembrane helix</keyword>
<keyword evidence="9" id="KW-1185">Reference proteome</keyword>
<dbReference type="InterPro" id="IPR011606">
    <property type="entry name" value="Brnchd-chn_aa_trnsp_permease"/>
</dbReference>
<dbReference type="PANTHER" id="PTHR34979">
    <property type="entry name" value="INNER MEMBRANE PROTEIN YGAZ"/>
    <property type="match status" value="1"/>
</dbReference>
<evidence type="ECO:0000256" key="5">
    <source>
        <dbReference type="ARBA" id="ARBA00022692"/>
    </source>
</evidence>
<protein>
    <submittedName>
        <fullName evidence="8">Predicted branched-chain amino acid permease (Azaleucine resistance)</fullName>
    </submittedName>
</protein>
<evidence type="ECO:0000256" key="7">
    <source>
        <dbReference type="ARBA" id="ARBA00023136"/>
    </source>
</evidence>
<dbReference type="GO" id="GO:1903785">
    <property type="term" value="P:L-valine transmembrane transport"/>
    <property type="evidence" value="ECO:0007669"/>
    <property type="project" value="TreeGrafter"/>
</dbReference>
<evidence type="ECO:0000256" key="6">
    <source>
        <dbReference type="ARBA" id="ARBA00022989"/>
    </source>
</evidence>
<evidence type="ECO:0000313" key="8">
    <source>
        <dbReference type="EMBL" id="SDR30610.1"/>
    </source>
</evidence>
<comment type="similarity">
    <text evidence="2">Belongs to the AzlC family.</text>
</comment>
<keyword evidence="3" id="KW-0813">Transport</keyword>
<accession>A0A1H1HYY8</accession>
<keyword evidence="4" id="KW-1003">Cell membrane</keyword>
<reference evidence="9" key="1">
    <citation type="submission" date="2016-10" db="EMBL/GenBank/DDBJ databases">
        <authorList>
            <person name="Varghese N."/>
            <person name="Submissions S."/>
        </authorList>
    </citation>
    <scope>NUCLEOTIDE SEQUENCE [LARGE SCALE GENOMIC DNA]</scope>
    <source>
        <strain evidence="9">BS3775</strain>
    </source>
</reference>
<keyword evidence="7" id="KW-0472">Membrane</keyword>
<sequence>MGAFQEKIRRSKSDAFFNGCIDSIPVCLAFMFMFFSIGVLLASAGFSLTQSIVMTLAVHAAPLQVFIGQSDGNIGVWTLIMITLVVNFRFLIMSSVLCEQFKSVSLAKMIWSVQLLSVSTFTLANSKKDNHHDSYRYYLGCGLSSLSVAVFATLLGYVIRADLGVMAYALIAMILPIHFTALVGMSWPKWKPVAATAIGFAATPVVGAWLGMYHVFVVPLLLGAVFIFADKVSGKKS</sequence>